<accession>M1BR30</accession>
<dbReference type="AlphaFoldDB" id="M1BR30"/>
<reference evidence="1" key="2">
    <citation type="submission" date="2015-06" db="UniProtKB">
        <authorList>
            <consortium name="EnsemblPlants"/>
        </authorList>
    </citation>
    <scope>IDENTIFICATION</scope>
    <source>
        <strain evidence="1">DM1-3 516 R44</strain>
    </source>
</reference>
<dbReference type="Proteomes" id="UP000011115">
    <property type="component" value="Unassembled WGS sequence"/>
</dbReference>
<reference evidence="2" key="1">
    <citation type="journal article" date="2011" name="Nature">
        <title>Genome sequence and analysis of the tuber crop potato.</title>
        <authorList>
            <consortium name="The Potato Genome Sequencing Consortium"/>
        </authorList>
    </citation>
    <scope>NUCLEOTIDE SEQUENCE [LARGE SCALE GENOMIC DNA]</scope>
    <source>
        <strain evidence="2">cv. DM1-3 516 R44</strain>
    </source>
</reference>
<dbReference type="InParanoid" id="M1BR30"/>
<dbReference type="HOGENOM" id="CLU_2982882_0_0_1"/>
<organism evidence="1 2">
    <name type="scientific">Solanum tuberosum</name>
    <name type="common">Potato</name>
    <dbReference type="NCBI Taxonomy" id="4113"/>
    <lineage>
        <taxon>Eukaryota</taxon>
        <taxon>Viridiplantae</taxon>
        <taxon>Streptophyta</taxon>
        <taxon>Embryophyta</taxon>
        <taxon>Tracheophyta</taxon>
        <taxon>Spermatophyta</taxon>
        <taxon>Magnoliopsida</taxon>
        <taxon>eudicotyledons</taxon>
        <taxon>Gunneridae</taxon>
        <taxon>Pentapetalae</taxon>
        <taxon>asterids</taxon>
        <taxon>lamiids</taxon>
        <taxon>Solanales</taxon>
        <taxon>Solanaceae</taxon>
        <taxon>Solanoideae</taxon>
        <taxon>Solaneae</taxon>
        <taxon>Solanum</taxon>
    </lineage>
</organism>
<evidence type="ECO:0000313" key="2">
    <source>
        <dbReference type="Proteomes" id="UP000011115"/>
    </source>
</evidence>
<keyword evidence="2" id="KW-1185">Reference proteome</keyword>
<dbReference type="EnsemblPlants" id="PGSC0003DMT400050927">
    <property type="protein sequence ID" value="PGSC0003DMT400050927"/>
    <property type="gene ID" value="PGSC0003DMG400019778"/>
</dbReference>
<dbReference type="Gramene" id="PGSC0003DMT400050927">
    <property type="protein sequence ID" value="PGSC0003DMT400050927"/>
    <property type="gene ID" value="PGSC0003DMG400019778"/>
</dbReference>
<dbReference type="PaxDb" id="4113-PGSC0003DMT400050927"/>
<protein>
    <submittedName>
        <fullName evidence="1">Uncharacterized protein</fullName>
    </submittedName>
</protein>
<evidence type="ECO:0000313" key="1">
    <source>
        <dbReference type="EnsemblPlants" id="PGSC0003DMT400050927"/>
    </source>
</evidence>
<name>M1BR30_SOLTU</name>
<sequence length="58" mass="7146">MRHKYVAAEDFQTTKLGKQERYAHLETILDTLKFGQWWYQHLRKLNPMLKIQWKTVKV</sequence>
<proteinExistence type="predicted"/>